<feature type="binding site" evidence="16">
    <location>
        <position position="125"/>
    </location>
    <ligand>
        <name>ATP</name>
        <dbReference type="ChEBI" id="CHEBI:30616"/>
    </ligand>
</feature>
<keyword evidence="11 16" id="KW-0067">ATP-binding</keyword>
<dbReference type="InterPro" id="IPR004619">
    <property type="entry name" value="Type_III_PanK"/>
</dbReference>
<dbReference type="PANTHER" id="PTHR34265:SF1">
    <property type="entry name" value="TYPE III PANTOTHENATE KINASE"/>
    <property type="match status" value="1"/>
</dbReference>
<gene>
    <name evidence="16" type="primary">coaX</name>
    <name evidence="18" type="ORF">N5D09_11965</name>
    <name evidence="17" type="ORF">N7335_13655</name>
</gene>
<proteinExistence type="inferred from homology"/>
<dbReference type="Gene3D" id="3.30.420.40">
    <property type="match status" value="2"/>
</dbReference>
<comment type="caution">
    <text evidence="18">The sequence shown here is derived from an EMBL/GenBank/DDBJ whole genome shotgun (WGS) entry which is preliminary data.</text>
</comment>
<keyword evidence="8 16" id="KW-0808">Transferase</keyword>
<evidence type="ECO:0000313" key="18">
    <source>
        <dbReference type="EMBL" id="MDH0688802.1"/>
    </source>
</evidence>
<comment type="cofactor">
    <cofactor evidence="16">
        <name>NH4(+)</name>
        <dbReference type="ChEBI" id="CHEBI:28938"/>
    </cofactor>
    <cofactor evidence="16">
        <name>K(+)</name>
        <dbReference type="ChEBI" id="CHEBI:29103"/>
    </cofactor>
    <text evidence="16">A monovalent cation. Ammonium or potassium.</text>
</comment>
<evidence type="ECO:0000256" key="1">
    <source>
        <dbReference type="ARBA" id="ARBA00001206"/>
    </source>
</evidence>
<organism evidence="18 19">
    <name type="scientific">Stutzerimonas stutzeri</name>
    <name type="common">Pseudomonas stutzeri</name>
    <dbReference type="NCBI Taxonomy" id="316"/>
    <lineage>
        <taxon>Bacteria</taxon>
        <taxon>Pseudomonadati</taxon>
        <taxon>Pseudomonadota</taxon>
        <taxon>Gammaproteobacteria</taxon>
        <taxon>Pseudomonadales</taxon>
        <taxon>Pseudomonadaceae</taxon>
        <taxon>Stutzerimonas</taxon>
    </lineage>
</organism>
<evidence type="ECO:0000256" key="2">
    <source>
        <dbReference type="ARBA" id="ARBA00001958"/>
    </source>
</evidence>
<feature type="active site" description="Proton acceptor" evidence="16">
    <location>
        <position position="102"/>
    </location>
</feature>
<dbReference type="NCBIfam" id="TIGR00671">
    <property type="entry name" value="baf"/>
    <property type="match status" value="1"/>
</dbReference>
<keyword evidence="12 16" id="KW-0630">Potassium</keyword>
<name>A0A210XTP6_STUST</name>
<keyword evidence="10 16" id="KW-0418">Kinase</keyword>
<dbReference type="HAMAP" id="MF_01274">
    <property type="entry name" value="Pantothen_kinase_3"/>
    <property type="match status" value="1"/>
</dbReference>
<feature type="binding site" evidence="16">
    <location>
        <begin position="100"/>
        <end position="103"/>
    </location>
    <ligand>
        <name>substrate</name>
    </ligand>
</feature>
<evidence type="ECO:0000256" key="14">
    <source>
        <dbReference type="ARBA" id="ARBA00038036"/>
    </source>
</evidence>
<dbReference type="InterPro" id="IPR043129">
    <property type="entry name" value="ATPase_NBD"/>
</dbReference>
<comment type="subunit">
    <text evidence="5 16">Homodimer.</text>
</comment>
<evidence type="ECO:0000313" key="19">
    <source>
        <dbReference type="Proteomes" id="UP001161139"/>
    </source>
</evidence>
<dbReference type="EC" id="2.7.1.33" evidence="6 16"/>
<comment type="subcellular location">
    <subcellularLocation>
        <location evidence="3 16">Cytoplasm</location>
    </subcellularLocation>
</comment>
<dbReference type="Proteomes" id="UP001158076">
    <property type="component" value="Unassembled WGS sequence"/>
</dbReference>
<evidence type="ECO:0000256" key="6">
    <source>
        <dbReference type="ARBA" id="ARBA00012102"/>
    </source>
</evidence>
<keyword evidence="7 16" id="KW-0963">Cytoplasm</keyword>
<protein>
    <recommendedName>
        <fullName evidence="15 16">Type III pantothenate kinase</fullName>
        <ecNumber evidence="6 16">2.7.1.33</ecNumber>
    </recommendedName>
    <alternativeName>
        <fullName evidence="16">PanK-III</fullName>
    </alternativeName>
    <alternativeName>
        <fullName evidence="16">Pantothenic acid kinase</fullName>
    </alternativeName>
</protein>
<dbReference type="GO" id="GO:0005524">
    <property type="term" value="F:ATP binding"/>
    <property type="evidence" value="ECO:0007669"/>
    <property type="project" value="UniProtKB-UniRule"/>
</dbReference>
<evidence type="ECO:0000256" key="12">
    <source>
        <dbReference type="ARBA" id="ARBA00022958"/>
    </source>
</evidence>
<accession>A0A210XTP6</accession>
<dbReference type="Proteomes" id="UP001161139">
    <property type="component" value="Unassembled WGS sequence"/>
</dbReference>
<keyword evidence="16" id="KW-0479">Metal-binding</keyword>
<reference evidence="18" key="1">
    <citation type="submission" date="2022-09" db="EMBL/GenBank/DDBJ databases">
        <title>Intensive care unit water sources are persistently colonized with multi-drug resistant bacteria and are the site of extensive horizontal gene transfer of antibiotic resistance genes.</title>
        <authorList>
            <person name="Diorio-Toth L."/>
        </authorList>
    </citation>
    <scope>NUCLEOTIDE SEQUENCE</scope>
    <source>
        <strain evidence="18">GD03864</strain>
        <strain evidence="17">GD04147</strain>
    </source>
</reference>
<evidence type="ECO:0000256" key="15">
    <source>
        <dbReference type="ARBA" id="ARBA00040883"/>
    </source>
</evidence>
<feature type="binding site" evidence="16">
    <location>
        <position position="122"/>
    </location>
    <ligand>
        <name>K(+)</name>
        <dbReference type="ChEBI" id="CHEBI:29103"/>
    </ligand>
</feature>
<feature type="binding site" evidence="16">
    <location>
        <position position="181"/>
    </location>
    <ligand>
        <name>substrate</name>
    </ligand>
</feature>
<dbReference type="EMBL" id="JAOCDG010000019">
    <property type="protein sequence ID" value="MDH0688802.1"/>
    <property type="molecule type" value="Genomic_DNA"/>
</dbReference>
<dbReference type="GO" id="GO:0046872">
    <property type="term" value="F:metal ion binding"/>
    <property type="evidence" value="ECO:0007669"/>
    <property type="project" value="UniProtKB-KW"/>
</dbReference>
<feature type="binding site" evidence="16">
    <location>
        <position position="93"/>
    </location>
    <ligand>
        <name>substrate</name>
    </ligand>
</feature>
<dbReference type="NCBIfam" id="NF009857">
    <property type="entry name" value="PRK13322.1-2"/>
    <property type="match status" value="1"/>
</dbReference>
<dbReference type="Pfam" id="PF03309">
    <property type="entry name" value="Pan_kinase"/>
    <property type="match status" value="1"/>
</dbReference>
<dbReference type="RefSeq" id="WP_043942107.1">
    <property type="nucleotide sequence ID" value="NZ_BCAJ01000007.1"/>
</dbReference>
<evidence type="ECO:0000256" key="5">
    <source>
        <dbReference type="ARBA" id="ARBA00011738"/>
    </source>
</evidence>
<evidence type="ECO:0000256" key="9">
    <source>
        <dbReference type="ARBA" id="ARBA00022741"/>
    </source>
</evidence>
<evidence type="ECO:0000256" key="3">
    <source>
        <dbReference type="ARBA" id="ARBA00004496"/>
    </source>
</evidence>
<dbReference type="SUPFAM" id="SSF53067">
    <property type="entry name" value="Actin-like ATPase domain"/>
    <property type="match status" value="2"/>
</dbReference>
<evidence type="ECO:0000256" key="10">
    <source>
        <dbReference type="ARBA" id="ARBA00022777"/>
    </source>
</evidence>
<evidence type="ECO:0000256" key="7">
    <source>
        <dbReference type="ARBA" id="ARBA00022490"/>
    </source>
</evidence>
<evidence type="ECO:0000256" key="4">
    <source>
        <dbReference type="ARBA" id="ARBA00005225"/>
    </source>
</evidence>
<dbReference type="GO" id="GO:0004594">
    <property type="term" value="F:pantothenate kinase activity"/>
    <property type="evidence" value="ECO:0007669"/>
    <property type="project" value="UniProtKB-UniRule"/>
</dbReference>
<comment type="cofactor">
    <cofactor evidence="2">
        <name>K(+)</name>
        <dbReference type="ChEBI" id="CHEBI:29103"/>
    </cofactor>
</comment>
<dbReference type="AlphaFoldDB" id="A0A210XTP6"/>
<evidence type="ECO:0000313" key="17">
    <source>
        <dbReference type="EMBL" id="MDH0147436.1"/>
    </source>
</evidence>
<evidence type="ECO:0000256" key="13">
    <source>
        <dbReference type="ARBA" id="ARBA00022993"/>
    </source>
</evidence>
<keyword evidence="13 16" id="KW-0173">Coenzyme A biosynthesis</keyword>
<evidence type="ECO:0000256" key="16">
    <source>
        <dbReference type="HAMAP-Rule" id="MF_01274"/>
    </source>
</evidence>
<comment type="pathway">
    <text evidence="4 16">Cofactor biosynthesis; coenzyme A biosynthesis; CoA from (R)-pantothenate: step 1/5.</text>
</comment>
<comment type="catalytic activity">
    <reaction evidence="1 16">
        <text>(R)-pantothenate + ATP = (R)-4'-phosphopantothenate + ADP + H(+)</text>
        <dbReference type="Rhea" id="RHEA:16373"/>
        <dbReference type="ChEBI" id="CHEBI:10986"/>
        <dbReference type="ChEBI" id="CHEBI:15378"/>
        <dbReference type="ChEBI" id="CHEBI:29032"/>
        <dbReference type="ChEBI" id="CHEBI:30616"/>
        <dbReference type="ChEBI" id="CHEBI:456216"/>
        <dbReference type="EC" id="2.7.1.33"/>
    </reaction>
</comment>
<comment type="function">
    <text evidence="16">Catalyzes the phosphorylation of pantothenate (Pan), the first step in CoA biosynthesis.</text>
</comment>
<evidence type="ECO:0000256" key="8">
    <source>
        <dbReference type="ARBA" id="ARBA00022679"/>
    </source>
</evidence>
<dbReference type="EMBL" id="JAODZE010000016">
    <property type="protein sequence ID" value="MDH0147436.1"/>
    <property type="molecule type" value="Genomic_DNA"/>
</dbReference>
<sequence>MILELDCGNSLIKWRALSPDSGVVVAQGASSSSIELLSELTSLALLRISKARLVSVRSDQETAEICSRISDALGVGVQRAVPSKELGGVVNGYLEYERLGMDRWLAMVGAFQLRRNAMLVVDLGTAVTADLVDENGLHLGGYICPGLSLLRSQLHTHTQRIRYSMEEVLSSCDALEPGRTTGEAVERGCLLMLRSFVSSQIAHASGRFGTDVSVYATGGDAALIEDIDLVQRVPDLVFRGLAIACP</sequence>
<feature type="binding site" evidence="16">
    <location>
        <begin position="6"/>
        <end position="13"/>
    </location>
    <ligand>
        <name>ATP</name>
        <dbReference type="ChEBI" id="CHEBI:30616"/>
    </ligand>
</feature>
<keyword evidence="9 16" id="KW-0547">Nucleotide-binding</keyword>
<dbReference type="GO" id="GO:0015937">
    <property type="term" value="P:coenzyme A biosynthetic process"/>
    <property type="evidence" value="ECO:0007669"/>
    <property type="project" value="UniProtKB-UniRule"/>
</dbReference>
<comment type="similarity">
    <text evidence="14 16">Belongs to the type III pantothenate kinase family.</text>
</comment>
<dbReference type="PANTHER" id="PTHR34265">
    <property type="entry name" value="TYPE III PANTOTHENATE KINASE"/>
    <property type="match status" value="1"/>
</dbReference>
<dbReference type="CDD" id="cd24015">
    <property type="entry name" value="ASKHA_NBD_PanK-III"/>
    <property type="match status" value="1"/>
</dbReference>
<evidence type="ECO:0000256" key="11">
    <source>
        <dbReference type="ARBA" id="ARBA00022840"/>
    </source>
</evidence>
<dbReference type="GO" id="GO:0005737">
    <property type="term" value="C:cytoplasm"/>
    <property type="evidence" value="ECO:0007669"/>
    <property type="project" value="UniProtKB-SubCell"/>
</dbReference>